<dbReference type="InterPro" id="IPR001279">
    <property type="entry name" value="Metallo-B-lactamas"/>
</dbReference>
<dbReference type="SMART" id="SM00849">
    <property type="entry name" value="Lactamase_B"/>
    <property type="match status" value="1"/>
</dbReference>
<sequence length="274" mass="31005">MFEFCSLASGSSGNSSLLILGGETLLIDAGIPLKRIEERLLEKNISPENIGRLLITHAHGDHIKSAGKLARKYRTPIWLTRATHAEAQKLGYDLTDCRINFFREKENFGKLKIKTFQVPHDEAGNTGFLFEHGGFRAAYFTDLGALPERIYRDIHDCDFLFLEANHDVLREKTSRRPAQVIERNLSDQGHLSNEQAARIVERVVRGETSRKTRAIMLAHISKDCNHHVFVEKIIRAALQKKQAAETVKILLAPEGRCSEHLRWPLSAATAYLKK</sequence>
<dbReference type="Gene3D" id="3.60.15.10">
    <property type="entry name" value="Ribonuclease Z/Hydroxyacylglutathione hydrolase-like"/>
    <property type="match status" value="1"/>
</dbReference>
<gene>
    <name evidence="2" type="ORF">NO1_0775</name>
</gene>
<accession>A0A388TC88</accession>
<dbReference type="GO" id="GO:0016787">
    <property type="term" value="F:hydrolase activity"/>
    <property type="evidence" value="ECO:0007669"/>
    <property type="project" value="UniProtKB-KW"/>
</dbReference>
<protein>
    <submittedName>
        <fullName evidence="2">Metallohydrolase</fullName>
    </submittedName>
</protein>
<proteinExistence type="predicted"/>
<dbReference type="Proteomes" id="UP000269352">
    <property type="component" value="Unassembled WGS sequence"/>
</dbReference>
<dbReference type="InterPro" id="IPR052533">
    <property type="entry name" value="WalJ/YycJ-like"/>
</dbReference>
<dbReference type="EMBL" id="BGZN01000010">
    <property type="protein sequence ID" value="GBR73383.1"/>
    <property type="molecule type" value="Genomic_DNA"/>
</dbReference>
<reference evidence="2 3" key="1">
    <citation type="journal article" date="2019" name="ISME J.">
        <title>Genome analyses of uncultured TG2/ZB3 bacteria in 'Margulisbacteria' specifically attached to ectosymbiotic spirochetes of protists in the termite gut.</title>
        <authorList>
            <person name="Utami Y.D."/>
            <person name="Kuwahara H."/>
            <person name="Igai K."/>
            <person name="Murakami T."/>
            <person name="Sugaya K."/>
            <person name="Morikawa T."/>
            <person name="Nagura Y."/>
            <person name="Yuki M."/>
            <person name="Deevong P."/>
            <person name="Inoue T."/>
            <person name="Kihara K."/>
            <person name="Lo N."/>
            <person name="Yamada A."/>
            <person name="Ohkuma M."/>
            <person name="Hongoh Y."/>
        </authorList>
    </citation>
    <scope>NUCLEOTIDE SEQUENCE [LARGE SCALE GENOMIC DNA]</scope>
    <source>
        <strain evidence="2">NkOx7-01</strain>
    </source>
</reference>
<name>A0A388TC88_TERA1</name>
<evidence type="ECO:0000259" key="1">
    <source>
        <dbReference type="SMART" id="SM00849"/>
    </source>
</evidence>
<comment type="caution">
    <text evidence="2">The sequence shown here is derived from an EMBL/GenBank/DDBJ whole genome shotgun (WGS) entry which is preliminary data.</text>
</comment>
<evidence type="ECO:0000313" key="2">
    <source>
        <dbReference type="EMBL" id="GBR73383.1"/>
    </source>
</evidence>
<dbReference type="PANTHER" id="PTHR47619">
    <property type="entry name" value="METALLO-HYDROLASE YYCJ-RELATED"/>
    <property type="match status" value="1"/>
</dbReference>
<dbReference type="Pfam" id="PF12706">
    <property type="entry name" value="Lactamase_B_2"/>
    <property type="match status" value="1"/>
</dbReference>
<organism evidence="2 3">
    <name type="scientific">Termititenax aidoneus</name>
    <dbReference type="NCBI Taxonomy" id="2218524"/>
    <lineage>
        <taxon>Bacteria</taxon>
        <taxon>Bacillati</taxon>
        <taxon>Candidatus Margulisiibacteriota</taxon>
        <taxon>Candidatus Termititenacia</taxon>
        <taxon>Candidatus Termititenacales</taxon>
        <taxon>Candidatus Termititenacaceae</taxon>
        <taxon>Candidatus Termititenax</taxon>
    </lineage>
</organism>
<dbReference type="AlphaFoldDB" id="A0A388TC88"/>
<evidence type="ECO:0000313" key="3">
    <source>
        <dbReference type="Proteomes" id="UP000269352"/>
    </source>
</evidence>
<dbReference type="SUPFAM" id="SSF56281">
    <property type="entry name" value="Metallo-hydrolase/oxidoreductase"/>
    <property type="match status" value="1"/>
</dbReference>
<keyword evidence="3" id="KW-1185">Reference proteome</keyword>
<dbReference type="InterPro" id="IPR036866">
    <property type="entry name" value="RibonucZ/Hydroxyglut_hydro"/>
</dbReference>
<feature type="domain" description="Metallo-beta-lactamase" evidence="1">
    <location>
        <begin position="13"/>
        <end position="190"/>
    </location>
</feature>
<dbReference type="PANTHER" id="PTHR47619:SF1">
    <property type="entry name" value="EXODEOXYRIBONUCLEASE WALJ"/>
    <property type="match status" value="1"/>
</dbReference>